<feature type="compositionally biased region" description="Basic residues" evidence="1">
    <location>
        <begin position="25"/>
        <end position="37"/>
    </location>
</feature>
<name>A0AAV7MLL5_PLEWA</name>
<feature type="region of interest" description="Disordered" evidence="1">
    <location>
        <begin position="1"/>
        <end position="105"/>
    </location>
</feature>
<dbReference type="EMBL" id="JANPWB010000013">
    <property type="protein sequence ID" value="KAJ1104655.1"/>
    <property type="molecule type" value="Genomic_DNA"/>
</dbReference>
<sequence>MSGVFTGSPHREETPPAFSQLLAHGHGKGHRNWRQRWQRGGGATTGDFLTRLRQSKDGGADCPRLVRQRRRAPTRARSGASGRGHASCSRAAPSNAEQRTGSSSAGSLCSALTFYQSKTP</sequence>
<evidence type="ECO:0000313" key="3">
    <source>
        <dbReference type="Proteomes" id="UP001066276"/>
    </source>
</evidence>
<protein>
    <submittedName>
        <fullName evidence="2">Uncharacterized protein</fullName>
    </submittedName>
</protein>
<gene>
    <name evidence="2" type="ORF">NDU88_002065</name>
</gene>
<accession>A0AAV7MLL5</accession>
<dbReference type="AlphaFoldDB" id="A0AAV7MLL5"/>
<dbReference type="Proteomes" id="UP001066276">
    <property type="component" value="Chromosome 9"/>
</dbReference>
<keyword evidence="3" id="KW-1185">Reference proteome</keyword>
<comment type="caution">
    <text evidence="2">The sequence shown here is derived from an EMBL/GenBank/DDBJ whole genome shotgun (WGS) entry which is preliminary data.</text>
</comment>
<evidence type="ECO:0000256" key="1">
    <source>
        <dbReference type="SAM" id="MobiDB-lite"/>
    </source>
</evidence>
<reference evidence="2" key="1">
    <citation type="journal article" date="2022" name="bioRxiv">
        <title>Sequencing and chromosome-scale assembly of the giantPleurodeles waltlgenome.</title>
        <authorList>
            <person name="Brown T."/>
            <person name="Elewa A."/>
            <person name="Iarovenko S."/>
            <person name="Subramanian E."/>
            <person name="Araus A.J."/>
            <person name="Petzold A."/>
            <person name="Susuki M."/>
            <person name="Suzuki K.-i.T."/>
            <person name="Hayashi T."/>
            <person name="Toyoda A."/>
            <person name="Oliveira C."/>
            <person name="Osipova E."/>
            <person name="Leigh N.D."/>
            <person name="Simon A."/>
            <person name="Yun M.H."/>
        </authorList>
    </citation>
    <scope>NUCLEOTIDE SEQUENCE</scope>
    <source>
        <strain evidence="2">20211129_DDA</strain>
        <tissue evidence="2">Liver</tissue>
    </source>
</reference>
<evidence type="ECO:0000313" key="2">
    <source>
        <dbReference type="EMBL" id="KAJ1104655.1"/>
    </source>
</evidence>
<feature type="compositionally biased region" description="Low complexity" evidence="1">
    <location>
        <begin position="75"/>
        <end position="92"/>
    </location>
</feature>
<organism evidence="2 3">
    <name type="scientific">Pleurodeles waltl</name>
    <name type="common">Iberian ribbed newt</name>
    <dbReference type="NCBI Taxonomy" id="8319"/>
    <lineage>
        <taxon>Eukaryota</taxon>
        <taxon>Metazoa</taxon>
        <taxon>Chordata</taxon>
        <taxon>Craniata</taxon>
        <taxon>Vertebrata</taxon>
        <taxon>Euteleostomi</taxon>
        <taxon>Amphibia</taxon>
        <taxon>Batrachia</taxon>
        <taxon>Caudata</taxon>
        <taxon>Salamandroidea</taxon>
        <taxon>Salamandridae</taxon>
        <taxon>Pleurodelinae</taxon>
        <taxon>Pleurodeles</taxon>
    </lineage>
</organism>
<proteinExistence type="predicted"/>